<dbReference type="SUPFAM" id="SSF54211">
    <property type="entry name" value="Ribosomal protein S5 domain 2-like"/>
    <property type="match status" value="1"/>
</dbReference>
<comment type="caution">
    <text evidence="17">The sequence shown here is derived from an EMBL/GenBank/DDBJ whole genome shotgun (WGS) entry which is preliminary data.</text>
</comment>
<evidence type="ECO:0000256" key="5">
    <source>
        <dbReference type="ARBA" id="ARBA00022737"/>
    </source>
</evidence>
<sequence length="1689" mass="192072">MCDWASLTLGFRERIRMGKGDQSGAERKSRVQETMPRDDATVATMSLRNVIEWTSSDVKAWLVENGHEEYADLFYFHEIDGKVLLTLKEEDLKSSILNIKKIGAIKKLYLAIKQLQRDNVAVLFDLGYMDLFPSPNFYTHQNKHEMPSTGTNNEMSIENEFYSASVSEDGHASYLPPEIWKTFISLGYLFIVTWITAFVMVIVHDRVPDMKKYPPLPDIFLDNVPHIPWAFDMCEVTGTLLFAIWLVVLIFHKYRFFALSGTVFLLRCVTMLITSLSVPGAHLQCQPRKVPDEDWSNAAYVELYNKIAMAYVIWRGAGMSIQGVRTCGDYMFSGHTVALTMLNFFITECNFFESSVDGIVPNEYESPSLIVCNLAGTGKNIWHCNYIKSRSYATSIDEIEDIIKSSTKKPEKKISKAMLMYLQRAKEHDAFMKKEIVEYEIGKRHLANMMGEDPECFTQADIDRSIQYLFPSGLFDPKARPMMEHPEKIFPSRKAAEFDESGRPFHSMFYTSKPNYYETLYNIVDKIKSLNDVEDSLIRQGTLPVDKVNLIGSTWLQKHEIENQLLEIINDFEYDYLITSLERLSDHPLSRRATDFITKYRKTLNTHSNEVAIPSLEHDSTGRPYITVKNCMRKSARGEVTIWGNGSGKIIINGRDITYFEEIHHREQNISNGNFLLIFTQANCHAASNLRISLGRDLANNDRDSLGESAKGKNLETNSLKIPTILNDDEQHFHSTRSFNSRHKSEPLSVRLASTYRSLRCAYAAEDYPQKITIDDGTVVPSKFDNDRIEIDAGEPPPVDDSLFFDNLESCKNHYLNGAKLRSAIWSIVDSTETRLLLHMEKSRVLPDACKNERLRNVAYIWASYRGLLHHLPELENAGARYDYVEPRTGVNAILAASLGDKVACVEYLIAKGADVNYESLITRYTPLHFAALGNSWHAAATLLDHGAKLNYVCQEVVEPILHSAVRAKAVETVKLLLERGASIVEKNHLGQTPLHVACFVQSIPCVELLSASAPNVNAVDREHRTPLHFAVMSTDSSAELVQLLLKRGALVNAVDRTGFTPLHIAALNEQSRCVDALIWAGADISATTCTGLSALNIILKKIPESLHVFRQRLDASIRLTRPVSHNREFEMRLHFDILFPSGNQCETSFINTFVQEHRKDLLSHPLVMAFLHLKWEKIRKLYLLRILLYAMTVICMTTYVLTALAYKCYNHNEANSSKICGNRRVSGFLFRRPIIEIEWYFALVLTCITIPRKIFGFMVYKSAIQYFSSIDNVLDGVVIVSVFVTSFVYTGRTYDWQNYVGAFAILCAWTNLMLMVGQLPAFGTYVAMFTHIQFEFAKLLLAYSGLLIGFTISFCVIFAGEPAFGNPFTGLIKVLAMMAGELDFEGLINQVDNESTGSSFVIYHPLSVCSQILFTLFIVFVTVILMNLLVGIAVHDIQGLRNHAGLTKLVRQTKMILFTEMVLHNTTIPYAFRKWMSDHKIDVENRKRVLVVKPLNPLEKRLPKDIMKAAYEIAQKNIPSSMNDDINLSDHAVWLKQRQKNEFSDVALQMTFEKLITMMKVNEDAIKLLRVQLLGMNKMLENVATTLTKEERTSLRPQIIFPLLFTNMTDKVDIEATVNGGGPTGQSGAIRWGVAWGLRSFVDKAMVERMRVAGLLTRDWRRRERKKWGQEGARRKFTWNKPLYIDSQ</sequence>
<evidence type="ECO:0000256" key="11">
    <source>
        <dbReference type="ARBA" id="ARBA00023180"/>
    </source>
</evidence>
<evidence type="ECO:0000256" key="6">
    <source>
        <dbReference type="ARBA" id="ARBA00022980"/>
    </source>
</evidence>
<feature type="transmembrane region" description="Helical" evidence="15">
    <location>
        <begin position="1303"/>
        <end position="1328"/>
    </location>
</feature>
<dbReference type="Pfam" id="PF00380">
    <property type="entry name" value="Ribosomal_S9"/>
    <property type="match status" value="1"/>
</dbReference>
<dbReference type="EMBL" id="QBLH01002549">
    <property type="protein sequence ID" value="TGZ48099.1"/>
    <property type="molecule type" value="Genomic_DNA"/>
</dbReference>
<evidence type="ECO:0000256" key="9">
    <source>
        <dbReference type="ARBA" id="ARBA00023065"/>
    </source>
</evidence>
<dbReference type="GO" id="GO:0005216">
    <property type="term" value="F:monoatomic ion channel activity"/>
    <property type="evidence" value="ECO:0007669"/>
    <property type="project" value="InterPro"/>
</dbReference>
<dbReference type="PROSITE" id="PS50105">
    <property type="entry name" value="SAM_DOMAIN"/>
    <property type="match status" value="1"/>
</dbReference>
<gene>
    <name evidence="17" type="ORF">DBV15_04364</name>
</gene>
<evidence type="ECO:0000256" key="8">
    <source>
        <dbReference type="ARBA" id="ARBA00023043"/>
    </source>
</evidence>
<protein>
    <submittedName>
        <fullName evidence="17">Transient receptor potential channel pyrexia</fullName>
    </submittedName>
</protein>
<dbReference type="SMART" id="SM00454">
    <property type="entry name" value="SAM"/>
    <property type="match status" value="1"/>
</dbReference>
<dbReference type="InterPro" id="IPR036770">
    <property type="entry name" value="Ankyrin_rpt-contain_sf"/>
</dbReference>
<keyword evidence="4 15" id="KW-0812">Transmembrane</keyword>
<evidence type="ECO:0000256" key="3">
    <source>
        <dbReference type="ARBA" id="ARBA00022606"/>
    </source>
</evidence>
<keyword evidence="8 14" id="KW-0040">ANK repeat</keyword>
<dbReference type="InterPro" id="IPR002110">
    <property type="entry name" value="Ankyrin_rpt"/>
</dbReference>
<evidence type="ECO:0000256" key="12">
    <source>
        <dbReference type="ARBA" id="ARBA00023274"/>
    </source>
</evidence>
<feature type="transmembrane region" description="Helical" evidence="15">
    <location>
        <begin position="227"/>
        <end position="249"/>
    </location>
</feature>
<dbReference type="InterPro" id="IPR013761">
    <property type="entry name" value="SAM/pointed_sf"/>
</dbReference>
<dbReference type="Pfam" id="PF00536">
    <property type="entry name" value="SAM_1"/>
    <property type="match status" value="1"/>
</dbReference>
<dbReference type="InterPro" id="IPR001660">
    <property type="entry name" value="SAM"/>
</dbReference>
<evidence type="ECO:0000313" key="17">
    <source>
        <dbReference type="EMBL" id="TGZ48099.1"/>
    </source>
</evidence>
<feature type="transmembrane region" description="Helical" evidence="15">
    <location>
        <begin position="256"/>
        <end position="278"/>
    </location>
</feature>
<dbReference type="GO" id="GO:0005840">
    <property type="term" value="C:ribosome"/>
    <property type="evidence" value="ECO:0007669"/>
    <property type="project" value="UniProtKB-KW"/>
</dbReference>
<keyword evidence="12" id="KW-0687">Ribonucleoprotein</keyword>
<dbReference type="SUPFAM" id="SSF47769">
    <property type="entry name" value="SAM/Pointed domain"/>
    <property type="match status" value="1"/>
</dbReference>
<dbReference type="PROSITE" id="PS50088">
    <property type="entry name" value="ANK_REPEAT"/>
    <property type="match status" value="5"/>
</dbReference>
<dbReference type="SUPFAM" id="SSF48403">
    <property type="entry name" value="Ankyrin repeat"/>
    <property type="match status" value="1"/>
</dbReference>
<dbReference type="GO" id="GO:0006412">
    <property type="term" value="P:translation"/>
    <property type="evidence" value="ECO:0007669"/>
    <property type="project" value="InterPro"/>
</dbReference>
<feature type="transmembrane region" description="Helical" evidence="15">
    <location>
        <begin position="1340"/>
        <end position="1360"/>
    </location>
</feature>
<dbReference type="Pfam" id="PF12796">
    <property type="entry name" value="Ank_2"/>
    <property type="match status" value="2"/>
</dbReference>
<keyword evidence="11" id="KW-0325">Glycoprotein</keyword>
<proteinExistence type="predicted"/>
<feature type="repeat" description="ANK" evidence="14">
    <location>
        <begin position="990"/>
        <end position="1022"/>
    </location>
</feature>
<keyword evidence="17" id="KW-0675">Receptor</keyword>
<dbReference type="GO" id="GO:0003735">
    <property type="term" value="F:structural constituent of ribosome"/>
    <property type="evidence" value="ECO:0007669"/>
    <property type="project" value="InterPro"/>
</dbReference>
<evidence type="ECO:0000256" key="1">
    <source>
        <dbReference type="ARBA" id="ARBA00004141"/>
    </source>
</evidence>
<evidence type="ECO:0000313" key="18">
    <source>
        <dbReference type="Proteomes" id="UP000310200"/>
    </source>
</evidence>
<feature type="transmembrane region" description="Helical" evidence="15">
    <location>
        <begin position="186"/>
        <end position="207"/>
    </location>
</feature>
<keyword evidence="7 15" id="KW-1133">Transmembrane helix</keyword>
<keyword evidence="13" id="KW-0407">Ion channel</keyword>
<dbReference type="Proteomes" id="UP000310200">
    <property type="component" value="Unassembled WGS sequence"/>
</dbReference>
<dbReference type="Pfam" id="PF13637">
    <property type="entry name" value="Ank_4"/>
    <property type="match status" value="1"/>
</dbReference>
<keyword evidence="3" id="KW-0716">Sensory transduction</keyword>
<evidence type="ECO:0000256" key="4">
    <source>
        <dbReference type="ARBA" id="ARBA00022692"/>
    </source>
</evidence>
<feature type="transmembrane region" description="Helical" evidence="15">
    <location>
        <begin position="1273"/>
        <end position="1291"/>
    </location>
</feature>
<dbReference type="STRING" id="300112.A0A4S2KJG9"/>
<dbReference type="InterPro" id="IPR000754">
    <property type="entry name" value="Ribosomal_uS9"/>
</dbReference>
<dbReference type="InterPro" id="IPR020568">
    <property type="entry name" value="Ribosomal_Su5_D2-typ_SF"/>
</dbReference>
<dbReference type="GO" id="GO:0034703">
    <property type="term" value="C:cation channel complex"/>
    <property type="evidence" value="ECO:0007669"/>
    <property type="project" value="UniProtKB-ARBA"/>
</dbReference>
<keyword evidence="10 15" id="KW-0472">Membrane</keyword>
<evidence type="ECO:0000256" key="15">
    <source>
        <dbReference type="SAM" id="Phobius"/>
    </source>
</evidence>
<evidence type="ECO:0000256" key="7">
    <source>
        <dbReference type="ARBA" id="ARBA00022989"/>
    </source>
</evidence>
<feature type="repeat" description="ANK" evidence="14">
    <location>
        <begin position="1023"/>
        <end position="1057"/>
    </location>
</feature>
<keyword evidence="5" id="KW-0677">Repeat</keyword>
<dbReference type="Gene3D" id="3.30.230.10">
    <property type="match status" value="1"/>
</dbReference>
<dbReference type="CDD" id="cd09515">
    <property type="entry name" value="SAM_SGMS1-like"/>
    <property type="match status" value="1"/>
</dbReference>
<keyword evidence="2" id="KW-0813">Transport</keyword>
<keyword evidence="6" id="KW-0689">Ribosomal protein</keyword>
<organism evidence="17 18">
    <name type="scientific">Temnothorax longispinosus</name>
    <dbReference type="NCBI Taxonomy" id="300112"/>
    <lineage>
        <taxon>Eukaryota</taxon>
        <taxon>Metazoa</taxon>
        <taxon>Ecdysozoa</taxon>
        <taxon>Arthropoda</taxon>
        <taxon>Hexapoda</taxon>
        <taxon>Insecta</taxon>
        <taxon>Pterygota</taxon>
        <taxon>Neoptera</taxon>
        <taxon>Endopterygota</taxon>
        <taxon>Hymenoptera</taxon>
        <taxon>Apocrita</taxon>
        <taxon>Aculeata</taxon>
        <taxon>Formicoidea</taxon>
        <taxon>Formicidae</taxon>
        <taxon>Myrmicinae</taxon>
        <taxon>Temnothorax</taxon>
    </lineage>
</organism>
<feature type="transmembrane region" description="Helical" evidence="15">
    <location>
        <begin position="1240"/>
        <end position="1261"/>
    </location>
</feature>
<keyword evidence="9" id="KW-0406">Ion transport</keyword>
<dbReference type="Gene3D" id="1.10.150.50">
    <property type="entry name" value="Transcription Factor, Ets-1"/>
    <property type="match status" value="1"/>
</dbReference>
<dbReference type="SMART" id="SM00248">
    <property type="entry name" value="ANK"/>
    <property type="match status" value="6"/>
</dbReference>
<accession>A0A4S2KJG9</accession>
<reference evidence="17 18" key="1">
    <citation type="journal article" date="2019" name="Philos. Trans. R. Soc. Lond., B, Biol. Sci.">
        <title>Ant behaviour and brain gene expression of defending hosts depend on the ecological success of the intruding social parasite.</title>
        <authorList>
            <person name="Kaur R."/>
            <person name="Stoldt M."/>
            <person name="Jongepier E."/>
            <person name="Feldmeyer B."/>
            <person name="Menzel F."/>
            <person name="Bornberg-Bauer E."/>
            <person name="Foitzik S."/>
        </authorList>
    </citation>
    <scope>NUCLEOTIDE SEQUENCE [LARGE SCALE GENOMIC DNA]</scope>
    <source>
        <tissue evidence="17">Whole body</tissue>
    </source>
</reference>
<dbReference type="Gene3D" id="1.25.40.20">
    <property type="entry name" value="Ankyrin repeat-containing domain"/>
    <property type="match status" value="1"/>
</dbReference>
<feature type="repeat" description="ANK" evidence="14">
    <location>
        <begin position="1058"/>
        <end position="1090"/>
    </location>
</feature>
<feature type="repeat" description="ANK" evidence="14">
    <location>
        <begin position="962"/>
        <end position="989"/>
    </location>
</feature>
<dbReference type="InterPro" id="IPR014721">
    <property type="entry name" value="Ribsml_uS5_D2-typ_fold_subgr"/>
</dbReference>
<evidence type="ECO:0000256" key="13">
    <source>
        <dbReference type="ARBA" id="ARBA00023303"/>
    </source>
</evidence>
<dbReference type="InterPro" id="IPR005821">
    <property type="entry name" value="Ion_trans_dom"/>
</dbReference>
<dbReference type="PANTHER" id="PTHR47143">
    <property type="entry name" value="TRANSIENT RECEPTOR POTENTIAL CATION CHANNEL PROTEIN PAINLESS"/>
    <property type="match status" value="1"/>
</dbReference>
<feature type="transmembrane region" description="Helical" evidence="15">
    <location>
        <begin position="1183"/>
        <end position="1207"/>
    </location>
</feature>
<dbReference type="InterPro" id="IPR052076">
    <property type="entry name" value="TRP_cation_channel"/>
</dbReference>
<keyword evidence="18" id="KW-1185">Reference proteome</keyword>
<name>A0A4S2KJG9_9HYME</name>
<dbReference type="PANTHER" id="PTHR47143:SF1">
    <property type="entry name" value="ION_TRANS DOMAIN-CONTAINING PROTEIN"/>
    <property type="match status" value="1"/>
</dbReference>
<dbReference type="Pfam" id="PF00520">
    <property type="entry name" value="Ion_trans"/>
    <property type="match status" value="1"/>
</dbReference>
<evidence type="ECO:0000256" key="14">
    <source>
        <dbReference type="PROSITE-ProRule" id="PRU00023"/>
    </source>
</evidence>
<feature type="transmembrane region" description="Helical" evidence="15">
    <location>
        <begin position="1077"/>
        <end position="1100"/>
    </location>
</feature>
<comment type="subcellular location">
    <subcellularLocation>
        <location evidence="1">Membrane</location>
        <topology evidence="1">Multi-pass membrane protein</topology>
    </subcellularLocation>
</comment>
<feature type="domain" description="SAM" evidence="16">
    <location>
        <begin position="53"/>
        <end position="118"/>
    </location>
</feature>
<dbReference type="PROSITE" id="PS50297">
    <property type="entry name" value="ANK_REP_REGION"/>
    <property type="match status" value="3"/>
</dbReference>
<dbReference type="GO" id="GO:1990904">
    <property type="term" value="C:ribonucleoprotein complex"/>
    <property type="evidence" value="ECO:0007669"/>
    <property type="project" value="UniProtKB-KW"/>
</dbReference>
<evidence type="ECO:0000259" key="16">
    <source>
        <dbReference type="PROSITE" id="PS50105"/>
    </source>
</evidence>
<feature type="transmembrane region" description="Helical" evidence="15">
    <location>
        <begin position="1413"/>
        <end position="1435"/>
    </location>
</feature>
<evidence type="ECO:0000256" key="2">
    <source>
        <dbReference type="ARBA" id="ARBA00022448"/>
    </source>
</evidence>
<feature type="repeat" description="ANK" evidence="14">
    <location>
        <begin position="923"/>
        <end position="955"/>
    </location>
</feature>
<evidence type="ECO:0000256" key="10">
    <source>
        <dbReference type="ARBA" id="ARBA00023136"/>
    </source>
</evidence>